<evidence type="ECO:0000313" key="1">
    <source>
        <dbReference type="EMBL" id="OMP03009.1"/>
    </source>
</evidence>
<reference evidence="1 2" key="1">
    <citation type="submission" date="2013-09" db="EMBL/GenBank/DDBJ databases">
        <title>Corchorus capsularis genome sequencing.</title>
        <authorList>
            <person name="Alam M."/>
            <person name="Haque M.S."/>
            <person name="Islam M.S."/>
            <person name="Emdad E.M."/>
            <person name="Islam M.M."/>
            <person name="Ahmed B."/>
            <person name="Halim A."/>
            <person name="Hossen Q.M.M."/>
            <person name="Hossain M.Z."/>
            <person name="Ahmed R."/>
            <person name="Khan M.M."/>
            <person name="Islam R."/>
            <person name="Rashid M.M."/>
            <person name="Khan S.A."/>
            <person name="Rahman M.S."/>
            <person name="Alam M."/>
        </authorList>
    </citation>
    <scope>NUCLEOTIDE SEQUENCE [LARGE SCALE GENOMIC DNA]</scope>
    <source>
        <strain evidence="2">cv. CVL-1</strain>
        <tissue evidence="1">Whole seedling</tissue>
    </source>
</reference>
<evidence type="ECO:0000313" key="2">
    <source>
        <dbReference type="Proteomes" id="UP000188268"/>
    </source>
</evidence>
<gene>
    <name evidence="1" type="ORF">CCACVL1_02641</name>
</gene>
<proteinExistence type="predicted"/>
<keyword evidence="2" id="KW-1185">Reference proteome</keyword>
<dbReference type="Proteomes" id="UP000188268">
    <property type="component" value="Unassembled WGS sequence"/>
</dbReference>
<accession>A0A1R3K7F5</accession>
<comment type="caution">
    <text evidence="1">The sequence shown here is derived from an EMBL/GenBank/DDBJ whole genome shotgun (WGS) entry which is preliminary data.</text>
</comment>
<organism evidence="1 2">
    <name type="scientific">Corchorus capsularis</name>
    <name type="common">Jute</name>
    <dbReference type="NCBI Taxonomy" id="210143"/>
    <lineage>
        <taxon>Eukaryota</taxon>
        <taxon>Viridiplantae</taxon>
        <taxon>Streptophyta</taxon>
        <taxon>Embryophyta</taxon>
        <taxon>Tracheophyta</taxon>
        <taxon>Spermatophyta</taxon>
        <taxon>Magnoliopsida</taxon>
        <taxon>eudicotyledons</taxon>
        <taxon>Gunneridae</taxon>
        <taxon>Pentapetalae</taxon>
        <taxon>rosids</taxon>
        <taxon>malvids</taxon>
        <taxon>Malvales</taxon>
        <taxon>Malvaceae</taxon>
        <taxon>Grewioideae</taxon>
        <taxon>Apeibeae</taxon>
        <taxon>Corchorus</taxon>
    </lineage>
</organism>
<protein>
    <submittedName>
        <fullName evidence="1">Uncharacterized protein</fullName>
    </submittedName>
</protein>
<sequence>MAVSQVGGTGRLGACFLSSYKE</sequence>
<dbReference type="AlphaFoldDB" id="A0A1R3K7F5"/>
<dbReference type="Gramene" id="OMP03009">
    <property type="protein sequence ID" value="OMP03009"/>
    <property type="gene ID" value="CCACVL1_02641"/>
</dbReference>
<dbReference type="EMBL" id="AWWV01006140">
    <property type="protein sequence ID" value="OMP03009.1"/>
    <property type="molecule type" value="Genomic_DNA"/>
</dbReference>
<name>A0A1R3K7F5_COCAP</name>